<comment type="caution">
    <text evidence="3">The sequence shown here is derived from an EMBL/GenBank/DDBJ whole genome shotgun (WGS) entry which is preliminary data.</text>
</comment>
<dbReference type="PROSITE" id="PS51257">
    <property type="entry name" value="PROKAR_LIPOPROTEIN"/>
    <property type="match status" value="1"/>
</dbReference>
<name>A0A2S4HD92_9GAMM</name>
<dbReference type="InterPro" id="IPR038607">
    <property type="entry name" value="PhoD-like_sf"/>
</dbReference>
<dbReference type="OrthoDB" id="327733at2"/>
<accession>A0A2S4HD92</accession>
<dbReference type="PANTHER" id="PTHR33987:SF1">
    <property type="entry name" value="CALCINEURIN-LIKE METALLO-PHOSPHOESTERASE SUPERFAMILY PROTEIN"/>
    <property type="match status" value="1"/>
</dbReference>
<dbReference type="PANTHER" id="PTHR33987">
    <property type="entry name" value="CALCINEURIN-LIKE METALLO-PHOSPHOESTERASE SUPERFAMILY PROTEIN"/>
    <property type="match status" value="1"/>
</dbReference>
<protein>
    <recommendedName>
        <fullName evidence="2">PhoD-like phosphatase metallophosphatase domain-containing protein</fullName>
    </recommendedName>
</protein>
<dbReference type="InterPro" id="IPR018946">
    <property type="entry name" value="PhoD-like_MPP"/>
</dbReference>
<evidence type="ECO:0000256" key="1">
    <source>
        <dbReference type="SAM" id="SignalP"/>
    </source>
</evidence>
<dbReference type="InterPro" id="IPR029052">
    <property type="entry name" value="Metallo-depent_PP-like"/>
</dbReference>
<proteinExistence type="predicted"/>
<evidence type="ECO:0000259" key="2">
    <source>
        <dbReference type="Pfam" id="PF09423"/>
    </source>
</evidence>
<dbReference type="Proteomes" id="UP000237222">
    <property type="component" value="Unassembled WGS sequence"/>
</dbReference>
<keyword evidence="1" id="KW-0732">Signal</keyword>
<dbReference type="Pfam" id="PF09423">
    <property type="entry name" value="PhoD"/>
    <property type="match status" value="1"/>
</dbReference>
<dbReference type="RefSeq" id="WP_103685224.1">
    <property type="nucleotide sequence ID" value="NZ_PQGG01000032.1"/>
</dbReference>
<feature type="chain" id="PRO_5015658154" description="PhoD-like phosphatase metallophosphatase domain-containing protein" evidence="1">
    <location>
        <begin position="26"/>
        <end position="370"/>
    </location>
</feature>
<feature type="signal peptide" evidence="1">
    <location>
        <begin position="1"/>
        <end position="25"/>
    </location>
</feature>
<dbReference type="EMBL" id="PQGG01000032">
    <property type="protein sequence ID" value="POP51927.1"/>
    <property type="molecule type" value="Genomic_DNA"/>
</dbReference>
<evidence type="ECO:0000313" key="3">
    <source>
        <dbReference type="EMBL" id="POP51927.1"/>
    </source>
</evidence>
<evidence type="ECO:0000313" key="4">
    <source>
        <dbReference type="Proteomes" id="UP000237222"/>
    </source>
</evidence>
<sequence length="370" mass="40686">MFRTTFFALVAATVLSACSSQPVLAPAQANSSSNQSAVISFGSCLRQWADQPVWQAIAAQQSEAFIFAGDNVYTDVGPYLKQRVPQRIQQAYRDLALGVEFGAFLASAEKSGTGVYATWDDHDYGLNDGGEEYPFKSQSKQYFSEFFQLNPAEIGDSAKTGVYHTAYVKAAGLRVQMILLDTRSYRSALLRDDDRSVCAPTGIVANNSEQATILGEAQWQWLAGELQKPADIRLLVSSIQVLPSEHCFEKWANFPRERERLLALLKSSGANGVILLSGDRHLAEISRLKTEGMYPLYEVTSSGLNSAMGEQSPAASEVNSLRIRKHNILVDNFGTIKIERKPSGTVLALQIRDKQGKLVQQERVPLAALK</sequence>
<feature type="domain" description="PhoD-like phosphatase metallophosphatase" evidence="2">
    <location>
        <begin position="52"/>
        <end position="340"/>
    </location>
</feature>
<reference evidence="3" key="1">
    <citation type="submission" date="2018-01" db="EMBL/GenBank/DDBJ databases">
        <authorList>
            <person name="Yu X.-D."/>
        </authorList>
    </citation>
    <scope>NUCLEOTIDE SEQUENCE</scope>
    <source>
        <strain evidence="3">ZX-21</strain>
    </source>
</reference>
<dbReference type="SUPFAM" id="SSF56300">
    <property type="entry name" value="Metallo-dependent phosphatases"/>
    <property type="match status" value="1"/>
</dbReference>
<dbReference type="Gene3D" id="3.60.21.70">
    <property type="entry name" value="PhoD-like phosphatase"/>
    <property type="match status" value="1"/>
</dbReference>
<gene>
    <name evidence="3" type="ORF">C0068_14600</name>
</gene>
<dbReference type="AlphaFoldDB" id="A0A2S4HD92"/>
<organism evidence="3 4">
    <name type="scientific">Zhongshania marina</name>
    <dbReference type="NCBI Taxonomy" id="2304603"/>
    <lineage>
        <taxon>Bacteria</taxon>
        <taxon>Pseudomonadati</taxon>
        <taxon>Pseudomonadota</taxon>
        <taxon>Gammaproteobacteria</taxon>
        <taxon>Cellvibrionales</taxon>
        <taxon>Spongiibacteraceae</taxon>
        <taxon>Zhongshania</taxon>
    </lineage>
</organism>
<dbReference type="CDD" id="cd07389">
    <property type="entry name" value="MPP_PhoD"/>
    <property type="match status" value="1"/>
</dbReference>